<organism evidence="3 4">
    <name type="scientific">Pseudooceanicola nitratireducens</name>
    <dbReference type="NCBI Taxonomy" id="517719"/>
    <lineage>
        <taxon>Bacteria</taxon>
        <taxon>Pseudomonadati</taxon>
        <taxon>Pseudomonadota</taxon>
        <taxon>Alphaproteobacteria</taxon>
        <taxon>Rhodobacterales</taxon>
        <taxon>Paracoccaceae</taxon>
        <taxon>Pseudooceanicola</taxon>
    </lineage>
</organism>
<feature type="region of interest" description="Disordered" evidence="1">
    <location>
        <begin position="1"/>
        <end position="36"/>
    </location>
</feature>
<keyword evidence="4" id="KW-1185">Reference proteome</keyword>
<dbReference type="InterPro" id="IPR050309">
    <property type="entry name" value="Type-B_Carboxylest/Lipase"/>
</dbReference>
<evidence type="ECO:0000313" key="4">
    <source>
        <dbReference type="Proteomes" id="UP000231644"/>
    </source>
</evidence>
<dbReference type="EMBL" id="FOLX01000001">
    <property type="protein sequence ID" value="SFC54728.1"/>
    <property type="molecule type" value="Genomic_DNA"/>
</dbReference>
<accession>A0A1I1K7M3</accession>
<feature type="domain" description="Carboxylesterase type B" evidence="2">
    <location>
        <begin position="32"/>
        <end position="503"/>
    </location>
</feature>
<sequence>MTDTASAPNPTQDPTPDLNRDQASAPLADFPAGRARGSAEGGLHVYRGLPYALPPTGDRRWRAPVKAPTWDGIRDATAFGPACPQPFRRKGSVYECDILLKDEDCLNLNIWAPKDARDLPVFVWIHGGNLLRGAGSEALTDGAALARRGQVVVSINYRLNVLGYLAHPDLSAEDPDGVSGNYGLLDQIAALEWVRDNIAAVGGNPDNVTVAGESAGALSVYYLMCAPAAQGLFARAVAQSGHICSAQHLRANRHGMGTGEDSGRALLEKLRASSIDELRQWDAQELALAADAAGFAAQGVIDGHHLPDQPLMMFRDGRSADAPLLTGFNAREIPTLEFLMPPVPADAASYEAQIRAAYGDLTEDFLALYPSDNLRRSCEDAAGHALFGWTVLAAAKAQVANGRAAQVYYFDHGYPEADDRDLHAFHACELAYLFDTMRQSPPAWPKAPDTEGEATLTRIFGDYWTGFARDGVPLAEGAPDWPDFAQGEAILHITDQPRIRRDLFPGMYDLIDADFARRRATGTQPWNWLVGTATPLG</sequence>
<gene>
    <name evidence="3" type="ORF">SAMN05421762_1298</name>
</gene>
<proteinExistence type="predicted"/>
<dbReference type="Gene3D" id="3.40.50.1820">
    <property type="entry name" value="alpha/beta hydrolase"/>
    <property type="match status" value="1"/>
</dbReference>
<name>A0A1I1K7M3_9RHOB</name>
<protein>
    <submittedName>
        <fullName evidence="3">Para-nitrobenzyl esterase</fullName>
    </submittedName>
</protein>
<reference evidence="3 4" key="1">
    <citation type="submission" date="2016-10" db="EMBL/GenBank/DDBJ databases">
        <authorList>
            <person name="de Groot N.N."/>
        </authorList>
    </citation>
    <scope>NUCLEOTIDE SEQUENCE [LARGE SCALE GENOMIC DNA]</scope>
    <source>
        <strain evidence="3 4">DSM 29619</strain>
    </source>
</reference>
<dbReference type="SUPFAM" id="SSF53474">
    <property type="entry name" value="alpha/beta-Hydrolases"/>
    <property type="match status" value="1"/>
</dbReference>
<dbReference type="InterPro" id="IPR029058">
    <property type="entry name" value="AB_hydrolase_fold"/>
</dbReference>
<feature type="compositionally biased region" description="Polar residues" evidence="1">
    <location>
        <begin position="1"/>
        <end position="14"/>
    </location>
</feature>
<dbReference type="InterPro" id="IPR002018">
    <property type="entry name" value="CarbesteraseB"/>
</dbReference>
<dbReference type="PANTHER" id="PTHR11559">
    <property type="entry name" value="CARBOXYLESTERASE"/>
    <property type="match status" value="1"/>
</dbReference>
<dbReference type="Proteomes" id="UP000231644">
    <property type="component" value="Unassembled WGS sequence"/>
</dbReference>
<evidence type="ECO:0000256" key="1">
    <source>
        <dbReference type="SAM" id="MobiDB-lite"/>
    </source>
</evidence>
<dbReference type="RefSeq" id="WP_093452539.1">
    <property type="nucleotide sequence ID" value="NZ_FNZG01000003.1"/>
</dbReference>
<dbReference type="Pfam" id="PF00135">
    <property type="entry name" value="COesterase"/>
    <property type="match status" value="1"/>
</dbReference>
<dbReference type="OrthoDB" id="9775851at2"/>
<evidence type="ECO:0000259" key="2">
    <source>
        <dbReference type="Pfam" id="PF00135"/>
    </source>
</evidence>
<dbReference type="STRING" id="517719.SAMN05421762_1298"/>
<dbReference type="AlphaFoldDB" id="A0A1I1K7M3"/>
<evidence type="ECO:0000313" key="3">
    <source>
        <dbReference type="EMBL" id="SFC54728.1"/>
    </source>
</evidence>